<dbReference type="GeneID" id="64699594"/>
<dbReference type="AlphaFoldDB" id="A0A9P7JUF2"/>
<proteinExistence type="predicted"/>
<sequence>MEFRNQLGGGGLAFISWILLFVQTLGFDSFVSHILLQDRRTGPPNICREAWSRSSEIEDRCSNTKTMPPGPTYIQWSLPGDTRIWQKLSGEAYR</sequence>
<accession>A0A9P7JUF2</accession>
<evidence type="ECO:0000313" key="3">
    <source>
        <dbReference type="Proteomes" id="UP000823399"/>
    </source>
</evidence>
<keyword evidence="1" id="KW-0472">Membrane</keyword>
<organism evidence="2 3">
    <name type="scientific">Suillus discolor</name>
    <dbReference type="NCBI Taxonomy" id="1912936"/>
    <lineage>
        <taxon>Eukaryota</taxon>
        <taxon>Fungi</taxon>
        <taxon>Dikarya</taxon>
        <taxon>Basidiomycota</taxon>
        <taxon>Agaricomycotina</taxon>
        <taxon>Agaricomycetes</taxon>
        <taxon>Agaricomycetidae</taxon>
        <taxon>Boletales</taxon>
        <taxon>Suillineae</taxon>
        <taxon>Suillaceae</taxon>
        <taxon>Suillus</taxon>
    </lineage>
</organism>
<evidence type="ECO:0000256" key="1">
    <source>
        <dbReference type="SAM" id="Phobius"/>
    </source>
</evidence>
<evidence type="ECO:0000313" key="2">
    <source>
        <dbReference type="EMBL" id="KAG2108413.1"/>
    </source>
</evidence>
<reference evidence="2" key="1">
    <citation type="journal article" date="2020" name="New Phytol.">
        <title>Comparative genomics reveals dynamic genome evolution in host specialist ectomycorrhizal fungi.</title>
        <authorList>
            <person name="Lofgren L.A."/>
            <person name="Nguyen N.H."/>
            <person name="Vilgalys R."/>
            <person name="Ruytinx J."/>
            <person name="Liao H.L."/>
            <person name="Branco S."/>
            <person name="Kuo A."/>
            <person name="LaButti K."/>
            <person name="Lipzen A."/>
            <person name="Andreopoulos W."/>
            <person name="Pangilinan J."/>
            <person name="Riley R."/>
            <person name="Hundley H."/>
            <person name="Na H."/>
            <person name="Barry K."/>
            <person name="Grigoriev I.V."/>
            <person name="Stajich J.E."/>
            <person name="Kennedy P.G."/>
        </authorList>
    </citation>
    <scope>NUCLEOTIDE SEQUENCE</scope>
    <source>
        <strain evidence="2">FC423</strain>
    </source>
</reference>
<keyword evidence="1" id="KW-1133">Transmembrane helix</keyword>
<dbReference type="Proteomes" id="UP000823399">
    <property type="component" value="Unassembled WGS sequence"/>
</dbReference>
<dbReference type="RefSeq" id="XP_041292858.1">
    <property type="nucleotide sequence ID" value="XM_041437335.1"/>
</dbReference>
<gene>
    <name evidence="2" type="ORF">F5147DRAFT_694845</name>
</gene>
<protein>
    <submittedName>
        <fullName evidence="2">Uncharacterized protein</fullName>
    </submittedName>
</protein>
<keyword evidence="3" id="KW-1185">Reference proteome</keyword>
<feature type="transmembrane region" description="Helical" evidence="1">
    <location>
        <begin position="12"/>
        <end position="36"/>
    </location>
</feature>
<dbReference type="EMBL" id="JABBWM010000027">
    <property type="protein sequence ID" value="KAG2108413.1"/>
    <property type="molecule type" value="Genomic_DNA"/>
</dbReference>
<comment type="caution">
    <text evidence="2">The sequence shown here is derived from an EMBL/GenBank/DDBJ whole genome shotgun (WGS) entry which is preliminary data.</text>
</comment>
<keyword evidence="1" id="KW-0812">Transmembrane</keyword>
<name>A0A9P7JUF2_9AGAM</name>